<dbReference type="Gene3D" id="1.20.1270.220">
    <property type="match status" value="1"/>
</dbReference>
<proteinExistence type="predicted"/>
<reference evidence="4" key="2">
    <citation type="submission" date="2020-10" db="UniProtKB">
        <authorList>
            <consortium name="WormBaseParasite"/>
        </authorList>
    </citation>
    <scope>IDENTIFICATION</scope>
</reference>
<feature type="compositionally biased region" description="Polar residues" evidence="1">
    <location>
        <begin position="504"/>
        <end position="518"/>
    </location>
</feature>
<organism evidence="3 4">
    <name type="scientific">Panagrellus redivivus</name>
    <name type="common">Microworm</name>
    <dbReference type="NCBI Taxonomy" id="6233"/>
    <lineage>
        <taxon>Eukaryota</taxon>
        <taxon>Metazoa</taxon>
        <taxon>Ecdysozoa</taxon>
        <taxon>Nematoda</taxon>
        <taxon>Chromadorea</taxon>
        <taxon>Rhabditida</taxon>
        <taxon>Tylenchina</taxon>
        <taxon>Panagrolaimomorpha</taxon>
        <taxon>Panagrolaimoidea</taxon>
        <taxon>Panagrolaimidae</taxon>
        <taxon>Panagrellus</taxon>
    </lineage>
</organism>
<evidence type="ECO:0000313" key="4">
    <source>
        <dbReference type="WBParaSite" id="Pan_g7795.t1"/>
    </source>
</evidence>
<reference evidence="3" key="1">
    <citation type="journal article" date="2013" name="Genetics">
        <title>The draft genome and transcriptome of Panagrellus redivivus are shaped by the harsh demands of a free-living lifestyle.</title>
        <authorList>
            <person name="Srinivasan J."/>
            <person name="Dillman A.R."/>
            <person name="Macchietto M.G."/>
            <person name="Heikkinen L."/>
            <person name="Lakso M."/>
            <person name="Fracchia K.M."/>
            <person name="Antoshechkin I."/>
            <person name="Mortazavi A."/>
            <person name="Wong G."/>
            <person name="Sternberg P.W."/>
        </authorList>
    </citation>
    <scope>NUCLEOTIDE SEQUENCE [LARGE SCALE GENOMIC DNA]</scope>
    <source>
        <strain evidence="3">MT8872</strain>
    </source>
</reference>
<dbReference type="AlphaFoldDB" id="A0A7E5A1C3"/>
<feature type="region of interest" description="Disordered" evidence="1">
    <location>
        <begin position="416"/>
        <end position="529"/>
    </location>
</feature>
<keyword evidence="3" id="KW-1185">Reference proteome</keyword>
<accession>A0A7E5A1C3</accession>
<sequence length="543" mass="61019">MTGPEKDALCRNINEFMKSGVDDMIKIIGKYDKELQPMLVNAKSIICYFQMIRTVTLRELEAYMESTPNKRKLKFRQKAIEEHEQSSANSRALSVPPGGKTNAVNQSRAKSVGPTKKQACLCGANHASDEHPLTPLETRYLRGKIDEYGRDGILDMIKIIHKHELHIPVMRPTSEALLQHLEKLRPKTLREIAEYIFATPNKRIAVVVQPENFYIMPEADAPTSPYDYPMDDIIELVETSIPLASDLSKCRPHIVKDATPEEVQTTKLPQKAPETAVDEVFVVQPENFYVMPEADAPTSPYDFPMDDVIESAETSIPLASDSLEEESTPERQFEKPVYEFDLDDVRSFETMTFEQKHALSRKVDKLCAHGKNDLIEIVDKHEGHPGAKERLVDFNQLRSVTLREIEAYFNAMPDDWKSKCEPRKAKASKSKKQMDKTAAGNPGIKKHYLFESSTSDSENPKDASSESNSSHGSDDSCDSSSSESDDESETATVTPALSHAPLLTTHSPAPTTKTVSSTKRARSPWNMDVEVPPFSETYFEDDF</sequence>
<dbReference type="Proteomes" id="UP000492821">
    <property type="component" value="Unassembled WGS sequence"/>
</dbReference>
<evidence type="ECO:0000259" key="2">
    <source>
        <dbReference type="Pfam" id="PF17035"/>
    </source>
</evidence>
<evidence type="ECO:0000313" key="3">
    <source>
        <dbReference type="Proteomes" id="UP000492821"/>
    </source>
</evidence>
<name>A0A7E5A1C3_PANRE</name>
<protein>
    <submittedName>
        <fullName evidence="4">NET domain-containing protein</fullName>
    </submittedName>
</protein>
<feature type="region of interest" description="Disordered" evidence="1">
    <location>
        <begin position="80"/>
        <end position="110"/>
    </location>
</feature>
<dbReference type="InterPro" id="IPR027353">
    <property type="entry name" value="NET_dom"/>
</dbReference>
<dbReference type="InterPro" id="IPR038336">
    <property type="entry name" value="NET_sf"/>
</dbReference>
<dbReference type="WBParaSite" id="Pan_g7795.t1">
    <property type="protein sequence ID" value="Pan_g7795.t1"/>
    <property type="gene ID" value="Pan_g7795"/>
</dbReference>
<evidence type="ECO:0000256" key="1">
    <source>
        <dbReference type="SAM" id="MobiDB-lite"/>
    </source>
</evidence>
<feature type="domain" description="NET" evidence="2">
    <location>
        <begin position="351"/>
        <end position="410"/>
    </location>
</feature>
<dbReference type="Pfam" id="PF17035">
    <property type="entry name" value="BET"/>
    <property type="match status" value="1"/>
</dbReference>